<accession>A0A5J4ZPX4</accession>
<feature type="domain" description="CID" evidence="3">
    <location>
        <begin position="68"/>
        <end position="196"/>
    </location>
</feature>
<dbReference type="PROSITE" id="PS00028">
    <property type="entry name" value="ZINC_FINGER_C2H2_1"/>
    <property type="match status" value="1"/>
</dbReference>
<keyword evidence="1" id="KW-0507">mRNA processing</keyword>
<organism evidence="4 5">
    <name type="scientific">Nyssa sinensis</name>
    <dbReference type="NCBI Taxonomy" id="561372"/>
    <lineage>
        <taxon>Eukaryota</taxon>
        <taxon>Viridiplantae</taxon>
        <taxon>Streptophyta</taxon>
        <taxon>Embryophyta</taxon>
        <taxon>Tracheophyta</taxon>
        <taxon>Spermatophyta</taxon>
        <taxon>Magnoliopsida</taxon>
        <taxon>eudicotyledons</taxon>
        <taxon>Gunneridae</taxon>
        <taxon>Pentapetalae</taxon>
        <taxon>asterids</taxon>
        <taxon>Cornales</taxon>
        <taxon>Nyssaceae</taxon>
        <taxon>Nyssa</taxon>
    </lineage>
</organism>
<dbReference type="GO" id="GO:0003729">
    <property type="term" value="F:mRNA binding"/>
    <property type="evidence" value="ECO:0007669"/>
    <property type="project" value="InterPro"/>
</dbReference>
<dbReference type="GO" id="GO:0031124">
    <property type="term" value="P:mRNA 3'-end processing"/>
    <property type="evidence" value="ECO:0007669"/>
    <property type="project" value="InterPro"/>
</dbReference>
<dbReference type="PANTHER" id="PTHR15921">
    <property type="entry name" value="PRE-MRNA CLEAVAGE COMPLEX II"/>
    <property type="match status" value="1"/>
</dbReference>
<dbReference type="InterPro" id="IPR047415">
    <property type="entry name" value="Pcf11_CID"/>
</dbReference>
<dbReference type="Pfam" id="PF04818">
    <property type="entry name" value="CID"/>
    <property type="match status" value="1"/>
</dbReference>
<evidence type="ECO:0000313" key="4">
    <source>
        <dbReference type="EMBL" id="KAA8520029.1"/>
    </source>
</evidence>
<name>A0A5J4ZPX4_9ASTE</name>
<evidence type="ECO:0000259" key="3">
    <source>
        <dbReference type="PROSITE" id="PS51391"/>
    </source>
</evidence>
<dbReference type="InterPro" id="IPR006569">
    <property type="entry name" value="CID_dom"/>
</dbReference>
<dbReference type="InterPro" id="IPR013087">
    <property type="entry name" value="Znf_C2H2_type"/>
</dbReference>
<feature type="region of interest" description="Disordered" evidence="2">
    <location>
        <begin position="1020"/>
        <end position="1051"/>
    </location>
</feature>
<evidence type="ECO:0000256" key="1">
    <source>
        <dbReference type="ARBA" id="ARBA00022664"/>
    </source>
</evidence>
<dbReference type="GO" id="GO:0000993">
    <property type="term" value="F:RNA polymerase II complex binding"/>
    <property type="evidence" value="ECO:0007669"/>
    <property type="project" value="InterPro"/>
</dbReference>
<proteinExistence type="predicted"/>
<dbReference type="SUPFAM" id="SSF48464">
    <property type="entry name" value="ENTH/VHS domain"/>
    <property type="match status" value="1"/>
</dbReference>
<dbReference type="PROSITE" id="PS51391">
    <property type="entry name" value="CID"/>
    <property type="match status" value="1"/>
</dbReference>
<dbReference type="InterPro" id="IPR057242">
    <property type="entry name" value="PCFS4-like"/>
</dbReference>
<dbReference type="Proteomes" id="UP000325577">
    <property type="component" value="Linkage Group LG6"/>
</dbReference>
<protein>
    <recommendedName>
        <fullName evidence="3">CID domain-containing protein</fullName>
    </recommendedName>
</protein>
<sequence length="1051" mass="115812">MDEERFLSARENPKNLGFTNCNNNGKPMPSDVAVQKPMPSILDRFRAMLKEREEDLRVSAEDDVPPPSYEEIVRLYELVLSELTFNSKPIITDLTIIAGEQREHGEGIADAICARIIEVPVEQKLPSLYLLDSIVKNIGREYARYFSSRLPEVFCEAYRQIHPSMHPAMRHLFGTWSTVFPPSVLHKIEAQLQISPSVNHQSSALTPLRASESPRPTHGIHVNPKYLEARRQFEHSTTDSNIQHARGTSSTLKIYGQKPAIGYDEYDSDNADVISSEVGAQRPSSTGRGGITSFALGAEKLPPSSVARLARSSSPLRIGHTRSPSPLIEEFVVDNSPRRVVERVSPSHSGFDHGLGRVTGKDKEMSNLRRNHWSDTHRPFDMSGAYNYSNGIELQGPRALIDAYGNDQGKRTPNNSLKVERLDINGIDSKVATKTWQNTEEEEFDWEDMSPTLEYHSRSNDLLPSSIPPIGSFRTRPDFGTHNAAPLKTDFRRSNWSGQAQLSRVDESSVNLEDAVPTVGSGRGSISKITGFYNDTKILGSHYPQEAWSLPRYLPQPSHHRLNTKGSGRNFQVPFSVGGISSAGEQKPQINSFPDANAQLCGSITGASRVGSSSLDLLHPEARSAAVPASTGSWPPVNMQNSNPLPLLPNLLPQKQNRNQFDSMNASNTVTNQNLNQSILPEQQLDNIRNRAPSSAELTQFHNEQAGSIHLNLQNPAYVTPLQPQLSRSQELQQNLVPPASFSTPSQLVVPPLSHGYTLQGHGVAISTMLSNPIPGMHSSMPIFNMPNSSMHLQGRALPPLPRGPPPTSSQMIPISQNSGLSASNPPAGSAFSGLFSSLMAQGLISLTKQASVQDSVGLEFNPDLLKVRHESAISALYADLPRQCKTCGLRFKCQEEHSSHMDWHVTKNRISKSRKQKPSRKWFVNVNMWLSGAEALGTDAVPGFLPTENVVEKKDDKELAVPADEDQKVCALCGEPFDDFYSDETEEWMYKGAVYMNAPDGSTAGMDRSQLGPIVHANCRPESSAVSPENFGQDEGGYTEEGSQRKRLRS</sequence>
<dbReference type="CDD" id="cd16982">
    <property type="entry name" value="CID_Pcf11"/>
    <property type="match status" value="1"/>
</dbReference>
<evidence type="ECO:0000313" key="5">
    <source>
        <dbReference type="Proteomes" id="UP000325577"/>
    </source>
</evidence>
<dbReference type="AlphaFoldDB" id="A0A5J4ZPX4"/>
<dbReference type="InterPro" id="IPR008942">
    <property type="entry name" value="ENTH_VHS"/>
</dbReference>
<dbReference type="GO" id="GO:0006369">
    <property type="term" value="P:termination of RNA polymerase II transcription"/>
    <property type="evidence" value="ECO:0007669"/>
    <property type="project" value="InterPro"/>
</dbReference>
<reference evidence="4 5" key="1">
    <citation type="submission" date="2019-09" db="EMBL/GenBank/DDBJ databases">
        <title>A chromosome-level genome assembly of the Chinese tupelo Nyssa sinensis.</title>
        <authorList>
            <person name="Yang X."/>
            <person name="Kang M."/>
            <person name="Yang Y."/>
            <person name="Xiong H."/>
            <person name="Wang M."/>
            <person name="Zhang Z."/>
            <person name="Wang Z."/>
            <person name="Wu H."/>
            <person name="Ma T."/>
            <person name="Liu J."/>
            <person name="Xi Z."/>
        </authorList>
    </citation>
    <scope>NUCLEOTIDE SEQUENCE [LARGE SCALE GENOMIC DNA]</scope>
    <source>
        <strain evidence="4">J267</strain>
        <tissue evidence="4">Leaf</tissue>
    </source>
</reference>
<dbReference type="FunFam" id="1.25.40.90:FF:000023">
    <property type="entry name" value="polyadenylation and cleavage factor homolog 4"/>
    <property type="match status" value="1"/>
</dbReference>
<dbReference type="Gene3D" id="1.25.40.90">
    <property type="match status" value="1"/>
</dbReference>
<dbReference type="PANTHER" id="PTHR15921:SF12">
    <property type="entry name" value="POLYADENYLATION AND CLEAVAGE FACTOR HOMOLOG 4"/>
    <property type="match status" value="1"/>
</dbReference>
<evidence type="ECO:0000256" key="2">
    <source>
        <dbReference type="SAM" id="MobiDB-lite"/>
    </source>
</evidence>
<dbReference type="EMBL" id="CM018049">
    <property type="protein sequence ID" value="KAA8520029.1"/>
    <property type="molecule type" value="Genomic_DNA"/>
</dbReference>
<dbReference type="GO" id="GO:0005849">
    <property type="term" value="C:mRNA cleavage factor complex"/>
    <property type="evidence" value="ECO:0007669"/>
    <property type="project" value="TreeGrafter"/>
</dbReference>
<keyword evidence="5" id="KW-1185">Reference proteome</keyword>
<dbReference type="Pfam" id="PF23228">
    <property type="entry name" value="zf_PCFS4"/>
    <property type="match status" value="1"/>
</dbReference>
<dbReference type="GO" id="GO:0005737">
    <property type="term" value="C:cytoplasm"/>
    <property type="evidence" value="ECO:0007669"/>
    <property type="project" value="TreeGrafter"/>
</dbReference>
<gene>
    <name evidence="4" type="ORF">F0562_014297</name>
</gene>
<dbReference type="SMART" id="SM00582">
    <property type="entry name" value="RPR"/>
    <property type="match status" value="1"/>
</dbReference>
<dbReference type="InterPro" id="IPR045154">
    <property type="entry name" value="PCF11-like"/>
</dbReference>
<dbReference type="OrthoDB" id="2129491at2759"/>